<feature type="transmembrane region" description="Helical" evidence="7">
    <location>
        <begin position="248"/>
        <end position="266"/>
    </location>
</feature>
<feature type="transmembrane region" description="Helical" evidence="7">
    <location>
        <begin position="189"/>
        <end position="211"/>
    </location>
</feature>
<feature type="region of interest" description="Disordered" evidence="6">
    <location>
        <begin position="1"/>
        <end position="41"/>
    </location>
</feature>
<accession>A0A430F486</accession>
<comment type="caution">
    <text evidence="9">The sequence shown here is derived from an EMBL/GenBank/DDBJ whole genome shotgun (WGS) entry which is preliminary data.</text>
</comment>
<organism evidence="9 10">
    <name type="scientific">Bifidobacterium castoris</name>
    <dbReference type="NCBI Taxonomy" id="2306972"/>
    <lineage>
        <taxon>Bacteria</taxon>
        <taxon>Bacillati</taxon>
        <taxon>Actinomycetota</taxon>
        <taxon>Actinomycetes</taxon>
        <taxon>Bifidobacteriales</taxon>
        <taxon>Bifidobacteriaceae</taxon>
        <taxon>Bifidobacterium</taxon>
    </lineage>
</organism>
<feature type="transmembrane region" description="Helical" evidence="7">
    <location>
        <begin position="217"/>
        <end position="236"/>
    </location>
</feature>
<keyword evidence="3 7" id="KW-0812">Transmembrane</keyword>
<dbReference type="AlphaFoldDB" id="A0A430F486"/>
<dbReference type="PANTHER" id="PTHR42718:SF9">
    <property type="entry name" value="MAJOR FACILITATOR SUPERFAMILY MULTIDRUG TRANSPORTER MFSC"/>
    <property type="match status" value="1"/>
</dbReference>
<evidence type="ECO:0000256" key="2">
    <source>
        <dbReference type="ARBA" id="ARBA00022448"/>
    </source>
</evidence>
<evidence type="ECO:0000313" key="9">
    <source>
        <dbReference type="EMBL" id="RSX43997.1"/>
    </source>
</evidence>
<dbReference type="GO" id="GO:0005886">
    <property type="term" value="C:plasma membrane"/>
    <property type="evidence" value="ECO:0007669"/>
    <property type="project" value="UniProtKB-SubCell"/>
</dbReference>
<dbReference type="RefSeq" id="WP_241218407.1">
    <property type="nucleotide sequence ID" value="NZ_QXGI01000016.1"/>
</dbReference>
<keyword evidence="10" id="KW-1185">Reference proteome</keyword>
<dbReference type="InterPro" id="IPR020846">
    <property type="entry name" value="MFS_dom"/>
</dbReference>
<feature type="compositionally biased region" description="Basic and acidic residues" evidence="6">
    <location>
        <begin position="17"/>
        <end position="41"/>
    </location>
</feature>
<dbReference type="PANTHER" id="PTHR42718">
    <property type="entry name" value="MAJOR FACILITATOR SUPERFAMILY MULTIDRUG TRANSPORTER MFSC"/>
    <property type="match status" value="1"/>
</dbReference>
<evidence type="ECO:0000259" key="8">
    <source>
        <dbReference type="PROSITE" id="PS50850"/>
    </source>
</evidence>
<evidence type="ECO:0000256" key="6">
    <source>
        <dbReference type="SAM" id="MobiDB-lite"/>
    </source>
</evidence>
<evidence type="ECO:0000313" key="10">
    <source>
        <dbReference type="Proteomes" id="UP000288052"/>
    </source>
</evidence>
<dbReference type="Gene3D" id="1.20.1250.20">
    <property type="entry name" value="MFS general substrate transporter like domains"/>
    <property type="match status" value="2"/>
</dbReference>
<evidence type="ECO:0000256" key="4">
    <source>
        <dbReference type="ARBA" id="ARBA00022989"/>
    </source>
</evidence>
<evidence type="ECO:0000256" key="5">
    <source>
        <dbReference type="ARBA" id="ARBA00023136"/>
    </source>
</evidence>
<feature type="transmembrane region" description="Helical" evidence="7">
    <location>
        <begin position="272"/>
        <end position="290"/>
    </location>
</feature>
<name>A0A430F486_9BIFI</name>
<feature type="transmembrane region" description="Helical" evidence="7">
    <location>
        <begin position="483"/>
        <end position="506"/>
    </location>
</feature>
<feature type="transmembrane region" description="Helical" evidence="7">
    <location>
        <begin position="377"/>
        <end position="395"/>
    </location>
</feature>
<gene>
    <name evidence="9" type="ORF">D2E22_2041</name>
</gene>
<keyword evidence="2" id="KW-0813">Transport</keyword>
<feature type="transmembrane region" description="Helical" evidence="7">
    <location>
        <begin position="60"/>
        <end position="82"/>
    </location>
</feature>
<dbReference type="InterPro" id="IPR036259">
    <property type="entry name" value="MFS_trans_sf"/>
</dbReference>
<evidence type="ECO:0000256" key="3">
    <source>
        <dbReference type="ARBA" id="ARBA00022692"/>
    </source>
</evidence>
<dbReference type="EMBL" id="QXGI01000016">
    <property type="protein sequence ID" value="RSX43997.1"/>
    <property type="molecule type" value="Genomic_DNA"/>
</dbReference>
<feature type="region of interest" description="Disordered" evidence="6">
    <location>
        <begin position="536"/>
        <end position="561"/>
    </location>
</feature>
<protein>
    <submittedName>
        <fullName evidence="9">Multidrug transporter</fullName>
    </submittedName>
</protein>
<feature type="transmembrane region" description="Helical" evidence="7">
    <location>
        <begin position="102"/>
        <end position="120"/>
    </location>
</feature>
<dbReference type="SUPFAM" id="SSF103473">
    <property type="entry name" value="MFS general substrate transporter"/>
    <property type="match status" value="1"/>
</dbReference>
<dbReference type="PROSITE" id="PS50850">
    <property type="entry name" value="MFS"/>
    <property type="match status" value="1"/>
</dbReference>
<feature type="transmembrane region" description="Helical" evidence="7">
    <location>
        <begin position="342"/>
        <end position="365"/>
    </location>
</feature>
<feature type="compositionally biased region" description="Low complexity" evidence="6">
    <location>
        <begin position="1"/>
        <end position="16"/>
    </location>
</feature>
<feature type="transmembrane region" description="Helical" evidence="7">
    <location>
        <begin position="156"/>
        <end position="177"/>
    </location>
</feature>
<evidence type="ECO:0000256" key="7">
    <source>
        <dbReference type="SAM" id="Phobius"/>
    </source>
</evidence>
<dbReference type="Pfam" id="PF07690">
    <property type="entry name" value="MFS_1"/>
    <property type="match status" value="1"/>
</dbReference>
<feature type="domain" description="Major facilitator superfamily (MFS) profile" evidence="8">
    <location>
        <begin position="61"/>
        <end position="509"/>
    </location>
</feature>
<dbReference type="Proteomes" id="UP000288052">
    <property type="component" value="Unassembled WGS sequence"/>
</dbReference>
<keyword evidence="5 7" id="KW-0472">Membrane</keyword>
<feature type="transmembrane region" description="Helical" evidence="7">
    <location>
        <begin position="310"/>
        <end position="336"/>
    </location>
</feature>
<evidence type="ECO:0000256" key="1">
    <source>
        <dbReference type="ARBA" id="ARBA00004651"/>
    </source>
</evidence>
<feature type="transmembrane region" description="Helical" evidence="7">
    <location>
        <begin position="127"/>
        <end position="150"/>
    </location>
</feature>
<feature type="transmembrane region" description="Helical" evidence="7">
    <location>
        <begin position="401"/>
        <end position="420"/>
    </location>
</feature>
<dbReference type="PRINTS" id="PR01036">
    <property type="entry name" value="TCRTETB"/>
</dbReference>
<dbReference type="InterPro" id="IPR011701">
    <property type="entry name" value="MFS"/>
</dbReference>
<reference evidence="9 10" key="1">
    <citation type="submission" date="2018-09" db="EMBL/GenBank/DDBJ databases">
        <title>Characterization of the phylogenetic diversity of five novel species belonging to the genus Bifidobacterium.</title>
        <authorList>
            <person name="Lugli G.A."/>
            <person name="Duranti S."/>
            <person name="Milani C."/>
        </authorList>
    </citation>
    <scope>NUCLEOTIDE SEQUENCE [LARGE SCALE GENOMIC DNA]</scope>
    <source>
        <strain evidence="9 10">2020B</strain>
    </source>
</reference>
<dbReference type="GO" id="GO:0022857">
    <property type="term" value="F:transmembrane transporter activity"/>
    <property type="evidence" value="ECO:0007669"/>
    <property type="project" value="InterPro"/>
</dbReference>
<sequence>MDARSANETTEANETAEAAKAHEAAMAHRPDGSDRPPRLTDDTMVVAKDGRRHSWRSIKLLLATLIISTLGDGFCSVMMSVALPNISETYHVSLATANWVTVGYAVVAATAVMTAASALARIGLKRLFFWSRILLIASSAIGLCSVDFPMMLTSRLIQAVGAGLMFPTINTVIIRVVPPERSGRIISLNSSIIGVGIAVAPLLSGVFLTYVSLTSMYVVPLVIGVVSLVMGCRYAFDVEARRDAPIDVLSVALAFVGLAMVMLGFSELTDRPPLAAAMLVAGLGVLAVFVRRQRRLRTPLLDLRPLRHAYVSVGVLLFLAAGMGQQAILLLLPLYLERACSYTPFVAGFFLLVLTLAYAGAVLYAGRCVDRHGMWPIVSVGFALLTVGLFAIFGIAPLRAAWLVVAIGAFAIVGDSFVNVPDKDVIFESLPDAQVPDASSIFSTGSQIAGSLGSALFVGILSADVLRRTDAGAGRRLAYAYGFQHAVLVGAAIEAVMFAVSLWYSLRMVRHGHNRVTPAAAMRSVSPASSTAVLADASSAATSPSHPASSAAARGVSRGSD</sequence>
<feature type="transmembrane region" description="Helical" evidence="7">
    <location>
        <begin position="441"/>
        <end position="463"/>
    </location>
</feature>
<comment type="subcellular location">
    <subcellularLocation>
        <location evidence="1">Cell membrane</location>
        <topology evidence="1">Multi-pass membrane protein</topology>
    </subcellularLocation>
</comment>
<keyword evidence="4 7" id="KW-1133">Transmembrane helix</keyword>
<proteinExistence type="predicted"/>